<keyword evidence="1" id="KW-0969">Cilium</keyword>
<keyword evidence="1" id="KW-0966">Cell projection</keyword>
<dbReference type="Gene3D" id="3.30.160.170">
    <property type="entry name" value="FlaG-like"/>
    <property type="match status" value="1"/>
</dbReference>
<evidence type="ECO:0000313" key="2">
    <source>
        <dbReference type="Proteomes" id="UP000663814"/>
    </source>
</evidence>
<evidence type="ECO:0000313" key="1">
    <source>
        <dbReference type="EMBL" id="MBZ9610208.1"/>
    </source>
</evidence>
<name>A0ABS7X3R9_9GAMM</name>
<dbReference type="PANTHER" id="PTHR37166">
    <property type="entry name" value="PROTEIN FLAG"/>
    <property type="match status" value="1"/>
</dbReference>
<organism evidence="1 2">
    <name type="scientific">Rheinheimera maricola</name>
    <dbReference type="NCBI Taxonomy" id="2793282"/>
    <lineage>
        <taxon>Bacteria</taxon>
        <taxon>Pseudomonadati</taxon>
        <taxon>Pseudomonadota</taxon>
        <taxon>Gammaproteobacteria</taxon>
        <taxon>Chromatiales</taxon>
        <taxon>Chromatiaceae</taxon>
        <taxon>Rheinheimera</taxon>
    </lineage>
</organism>
<dbReference type="InterPro" id="IPR005186">
    <property type="entry name" value="FlaG"/>
</dbReference>
<reference evidence="1 2" key="1">
    <citation type="submission" date="2021-08" db="EMBL/GenBank/DDBJ databases">
        <title>Rheinheimera aquimaris sp. nov., isolated from seawater of the East Sea in Korea.</title>
        <authorList>
            <person name="Kim K.H."/>
            <person name="Wenting R."/>
            <person name="Kim K.R."/>
            <person name="Jeon C.O."/>
        </authorList>
    </citation>
    <scope>NUCLEOTIDE SEQUENCE [LARGE SCALE GENOMIC DNA]</scope>
    <source>
        <strain evidence="1 2">MA-13</strain>
    </source>
</reference>
<protein>
    <submittedName>
        <fullName evidence="1">Flagellar protein FlaG</fullName>
    </submittedName>
</protein>
<gene>
    <name evidence="1" type="ORF">I4W93_001235</name>
</gene>
<dbReference type="RefSeq" id="WP_205310248.1">
    <property type="nucleotide sequence ID" value="NZ_JAERPS020000001.1"/>
</dbReference>
<dbReference type="InterPro" id="IPR035924">
    <property type="entry name" value="FlaG-like_sf"/>
</dbReference>
<dbReference type="EMBL" id="JAERPS020000001">
    <property type="protein sequence ID" value="MBZ9610208.1"/>
    <property type="molecule type" value="Genomic_DNA"/>
</dbReference>
<dbReference type="SUPFAM" id="SSF160214">
    <property type="entry name" value="FlaG-like"/>
    <property type="match status" value="1"/>
</dbReference>
<proteinExistence type="predicted"/>
<keyword evidence="1" id="KW-0282">Flagellum</keyword>
<dbReference type="Pfam" id="PF03646">
    <property type="entry name" value="FlaG"/>
    <property type="match status" value="1"/>
</dbReference>
<accession>A0ABS7X3R9</accession>
<sequence length="153" mass="16800">MSVDTLAIKDNRLVDLALEKPATANSANAKIGQTESVLNQQRKIDDVDDVKNSDSMVKSVTELAEDTVAAITFDSNQIRQTLEQINKVIPITNTRLVFEFDELGDPPVIKVIDKTSNELIREIPSQDLVKVAKAFSEMADNLTKAGALINFQA</sequence>
<dbReference type="Proteomes" id="UP000663814">
    <property type="component" value="Unassembled WGS sequence"/>
</dbReference>
<dbReference type="PANTHER" id="PTHR37166:SF1">
    <property type="entry name" value="PROTEIN FLAG"/>
    <property type="match status" value="1"/>
</dbReference>
<comment type="caution">
    <text evidence="1">The sequence shown here is derived from an EMBL/GenBank/DDBJ whole genome shotgun (WGS) entry which is preliminary data.</text>
</comment>
<keyword evidence="2" id="KW-1185">Reference proteome</keyword>